<dbReference type="PANTHER" id="PTHR43586:SF8">
    <property type="entry name" value="CYSTEINE DESULFURASE 1, CHLOROPLASTIC"/>
    <property type="match status" value="1"/>
</dbReference>
<dbReference type="InterPro" id="IPR015424">
    <property type="entry name" value="PyrdxlP-dep_Trfase"/>
</dbReference>
<dbReference type="GO" id="GO:0030170">
    <property type="term" value="F:pyridoxal phosphate binding"/>
    <property type="evidence" value="ECO:0007669"/>
    <property type="project" value="UniProtKB-UniRule"/>
</dbReference>
<feature type="domain" description="Aminotransferase class V" evidence="10">
    <location>
        <begin position="57"/>
        <end position="441"/>
    </location>
</feature>
<evidence type="ECO:0000256" key="1">
    <source>
        <dbReference type="ARBA" id="ARBA00001933"/>
    </source>
</evidence>
<dbReference type="PROSITE" id="PS00595">
    <property type="entry name" value="AA_TRANSFER_CLASS_5"/>
    <property type="match status" value="1"/>
</dbReference>
<dbReference type="NCBIfam" id="TIGR01979">
    <property type="entry name" value="sufS"/>
    <property type="match status" value="1"/>
</dbReference>
<dbReference type="EC" id="2.8.1.7" evidence="3 8"/>
<keyword evidence="12" id="KW-1185">Reference proteome</keyword>
<dbReference type="AlphaFoldDB" id="A0A846TW16"/>
<evidence type="ECO:0000256" key="2">
    <source>
        <dbReference type="ARBA" id="ARBA00010447"/>
    </source>
</evidence>
<dbReference type="GO" id="GO:0031071">
    <property type="term" value="F:cysteine desulfurase activity"/>
    <property type="evidence" value="ECO:0007669"/>
    <property type="project" value="UniProtKB-UniRule"/>
</dbReference>
<dbReference type="CDD" id="cd06453">
    <property type="entry name" value="SufS_like"/>
    <property type="match status" value="1"/>
</dbReference>
<dbReference type="InterPro" id="IPR000192">
    <property type="entry name" value="Aminotrans_V_dom"/>
</dbReference>
<comment type="caution">
    <text evidence="11">The sequence shown here is derived from an EMBL/GenBank/DDBJ whole genome shotgun (WGS) entry which is preliminary data.</text>
</comment>
<accession>A0A846TW16</accession>
<name>A0A846TW16_9MICC</name>
<dbReference type="Gene3D" id="3.90.1150.10">
    <property type="entry name" value="Aspartate Aminotransferase, domain 1"/>
    <property type="match status" value="1"/>
</dbReference>
<dbReference type="PANTHER" id="PTHR43586">
    <property type="entry name" value="CYSTEINE DESULFURASE"/>
    <property type="match status" value="1"/>
</dbReference>
<evidence type="ECO:0000256" key="6">
    <source>
        <dbReference type="ARBA" id="ARBA00050776"/>
    </source>
</evidence>
<keyword evidence="4 8" id="KW-0808">Transferase</keyword>
<dbReference type="EMBL" id="JAAVUN010000008">
    <property type="protein sequence ID" value="NKE09427.1"/>
    <property type="molecule type" value="Genomic_DNA"/>
</dbReference>
<evidence type="ECO:0000256" key="8">
    <source>
        <dbReference type="RuleBase" id="RU004506"/>
    </source>
</evidence>
<dbReference type="InterPro" id="IPR020578">
    <property type="entry name" value="Aminotrans_V_PyrdxlP_BS"/>
</dbReference>
<evidence type="ECO:0000256" key="3">
    <source>
        <dbReference type="ARBA" id="ARBA00012239"/>
    </source>
</evidence>
<evidence type="ECO:0000256" key="7">
    <source>
        <dbReference type="RuleBase" id="RU004504"/>
    </source>
</evidence>
<organism evidence="11 12">
    <name type="scientific">Kocuria subflava</name>
    <dbReference type="NCBI Taxonomy" id="1736139"/>
    <lineage>
        <taxon>Bacteria</taxon>
        <taxon>Bacillati</taxon>
        <taxon>Actinomycetota</taxon>
        <taxon>Actinomycetes</taxon>
        <taxon>Micrococcales</taxon>
        <taxon>Micrococcaceae</taxon>
        <taxon>Kocuria</taxon>
    </lineage>
</organism>
<dbReference type="Gene3D" id="3.40.640.10">
    <property type="entry name" value="Type I PLP-dependent aspartate aminotransferase-like (Major domain)"/>
    <property type="match status" value="1"/>
</dbReference>
<gene>
    <name evidence="11" type="primary">sufS</name>
    <name evidence="11" type="ORF">GTW58_05625</name>
</gene>
<comment type="function">
    <text evidence="8">Catalyzes the removal of elemental sulfur and selenium atoms from L-cysteine, L-cystine, L-selenocysteine, and L-selenocystine to produce L-alanine.</text>
</comment>
<dbReference type="SUPFAM" id="SSF53383">
    <property type="entry name" value="PLP-dependent transferases"/>
    <property type="match status" value="1"/>
</dbReference>
<protein>
    <recommendedName>
        <fullName evidence="3 8">Cysteine desulfurase</fullName>
        <ecNumber evidence="3 8">2.8.1.7</ecNumber>
    </recommendedName>
</protein>
<evidence type="ECO:0000313" key="12">
    <source>
        <dbReference type="Proteomes" id="UP000521379"/>
    </source>
</evidence>
<sequence length="456" mass="48776">MIRVSPSHSSLRRFPVPTGTSPALTTPVPGALNNERARELAAQFPLLQRSVMDQPLVYLDSGATSQRPQSVLDAEFDFLRSSYSAVHRGAHTVAVEATDAFEQARETVANFVGAGPREIVWTSNATEAINLITYAFSNASAGSNGAGEASQQFRLGPGDQIVVTESEHHANLVPWQELCARTGAELRWIPVDDHGVLDLPAVDSVITEQTRVVSFTHVSNVTGAVNDVAALVDAARKVGAFTVLDACQSVPHLPVNFHELGVDFAAFSGHKMLGPTGIGALYGRAELLDVLPTFLTGGSMITSVTMERSEYLPAPTRFEAGTQRISQAVALAEAVRFLDAVGMENVATWESELGQRLAAGVAQLPGIRLIGPQPGVDRVGLASVVVEGVHAHDVGQLLDVAGVAVRVGHHCAQPLHRRLGVTATTRASTYLYNTTDDVDRLLNELAGVRRYFRLED</sequence>
<evidence type="ECO:0000256" key="4">
    <source>
        <dbReference type="ARBA" id="ARBA00022679"/>
    </source>
</evidence>
<feature type="region of interest" description="Disordered" evidence="9">
    <location>
        <begin position="1"/>
        <end position="29"/>
    </location>
</feature>
<evidence type="ECO:0000256" key="9">
    <source>
        <dbReference type="SAM" id="MobiDB-lite"/>
    </source>
</evidence>
<dbReference type="InterPro" id="IPR010970">
    <property type="entry name" value="Cys_dSase_SufS"/>
</dbReference>
<comment type="cofactor">
    <cofactor evidence="1 7">
        <name>pyridoxal 5'-phosphate</name>
        <dbReference type="ChEBI" id="CHEBI:597326"/>
    </cofactor>
</comment>
<keyword evidence="5 8" id="KW-0663">Pyridoxal phosphate</keyword>
<evidence type="ECO:0000313" key="11">
    <source>
        <dbReference type="EMBL" id="NKE09427.1"/>
    </source>
</evidence>
<evidence type="ECO:0000256" key="5">
    <source>
        <dbReference type="ARBA" id="ARBA00022898"/>
    </source>
</evidence>
<dbReference type="InterPro" id="IPR015422">
    <property type="entry name" value="PyrdxlP-dep_Trfase_small"/>
</dbReference>
<dbReference type="Pfam" id="PF00266">
    <property type="entry name" value="Aminotran_5"/>
    <property type="match status" value="1"/>
</dbReference>
<dbReference type="Proteomes" id="UP000521379">
    <property type="component" value="Unassembled WGS sequence"/>
</dbReference>
<reference evidence="11 12" key="1">
    <citation type="submission" date="2020-02" db="EMBL/GenBank/DDBJ databases">
        <authorList>
            <person name="Sun Q."/>
        </authorList>
    </citation>
    <scope>NUCLEOTIDE SEQUENCE [LARGE SCALE GENOMIC DNA]</scope>
    <source>
        <strain evidence="11 12">YIM 13062</strain>
    </source>
</reference>
<dbReference type="InterPro" id="IPR015421">
    <property type="entry name" value="PyrdxlP-dep_Trfase_major"/>
</dbReference>
<comment type="catalytic activity">
    <reaction evidence="6 8">
        <text>(sulfur carrier)-H + L-cysteine = (sulfur carrier)-SH + L-alanine</text>
        <dbReference type="Rhea" id="RHEA:43892"/>
        <dbReference type="Rhea" id="RHEA-COMP:14737"/>
        <dbReference type="Rhea" id="RHEA-COMP:14739"/>
        <dbReference type="ChEBI" id="CHEBI:29917"/>
        <dbReference type="ChEBI" id="CHEBI:35235"/>
        <dbReference type="ChEBI" id="CHEBI:57972"/>
        <dbReference type="ChEBI" id="CHEBI:64428"/>
        <dbReference type="EC" id="2.8.1.7"/>
    </reaction>
</comment>
<evidence type="ECO:0000259" key="10">
    <source>
        <dbReference type="Pfam" id="PF00266"/>
    </source>
</evidence>
<dbReference type="GO" id="GO:0006534">
    <property type="term" value="P:cysteine metabolic process"/>
    <property type="evidence" value="ECO:0007669"/>
    <property type="project" value="UniProtKB-UniRule"/>
</dbReference>
<proteinExistence type="inferred from homology"/>
<comment type="similarity">
    <text evidence="2 8">Belongs to the class-V pyridoxal-phosphate-dependent aminotransferase family. Csd subfamily.</text>
</comment>